<evidence type="ECO:0000313" key="1">
    <source>
        <dbReference type="EMBL" id="MBM7413353.1"/>
    </source>
</evidence>
<gene>
    <name evidence="1" type="ORF">JOE42_000086</name>
</gene>
<comment type="caution">
    <text evidence="1">The sequence shown here is derived from an EMBL/GenBank/DDBJ whole genome shotgun (WGS) entry which is preliminary data.</text>
</comment>
<name>A0ABS2KN76_9NOCA</name>
<protein>
    <recommendedName>
        <fullName evidence="3">ANTAR domain-containing protein</fullName>
    </recommendedName>
</protein>
<evidence type="ECO:0000313" key="2">
    <source>
        <dbReference type="Proteomes" id="UP000703038"/>
    </source>
</evidence>
<keyword evidence="2" id="KW-1185">Reference proteome</keyword>
<accession>A0ABS2KN76</accession>
<sequence>MDDPGDATASDGTRLGPGERLSDFVDVCVGVAGADSGAVVVSSPRHPDTRRVLHTTDSSAERIADLLYLHGADVDLVSSDRAVGRTIVVGGHRDAARWPLLIDDLVAADVGWVRVLPLGAVDAPLGCVQLHRRSVRSGPSPAGTEVLIEHLVRVIGPVVAGDAALATVDGAEDGDTDLTSVAIGILVARHAVAVDVASAMLRAGAVARAHSSVEEARRIIATLHGRGEP</sequence>
<dbReference type="RefSeq" id="WP_204865968.1">
    <property type="nucleotide sequence ID" value="NZ_JAFBBK010000001.1"/>
</dbReference>
<evidence type="ECO:0008006" key="3">
    <source>
        <dbReference type="Google" id="ProtNLM"/>
    </source>
</evidence>
<dbReference type="EMBL" id="JAFBBK010000001">
    <property type="protein sequence ID" value="MBM7413353.1"/>
    <property type="molecule type" value="Genomic_DNA"/>
</dbReference>
<dbReference type="Proteomes" id="UP000703038">
    <property type="component" value="Unassembled WGS sequence"/>
</dbReference>
<proteinExistence type="predicted"/>
<organism evidence="1 2">
    <name type="scientific">Rhodococcoides corynebacterioides</name>
    <dbReference type="NCBI Taxonomy" id="53972"/>
    <lineage>
        <taxon>Bacteria</taxon>
        <taxon>Bacillati</taxon>
        <taxon>Actinomycetota</taxon>
        <taxon>Actinomycetes</taxon>
        <taxon>Mycobacteriales</taxon>
        <taxon>Nocardiaceae</taxon>
        <taxon>Rhodococcoides</taxon>
    </lineage>
</organism>
<reference evidence="1 2" key="1">
    <citation type="submission" date="2021-01" db="EMBL/GenBank/DDBJ databases">
        <title>Genomics of switchgrass bacterial isolates.</title>
        <authorList>
            <person name="Shade A."/>
        </authorList>
    </citation>
    <scope>NUCLEOTIDE SEQUENCE [LARGE SCALE GENOMIC DNA]</scope>
    <source>
        <strain evidence="1 2">PvP111</strain>
    </source>
</reference>